<feature type="region of interest" description="Disordered" evidence="1">
    <location>
        <begin position="138"/>
        <end position="174"/>
    </location>
</feature>
<feature type="region of interest" description="Disordered" evidence="1">
    <location>
        <begin position="213"/>
        <end position="239"/>
    </location>
</feature>
<reference evidence="3 4" key="1">
    <citation type="submission" date="2019-02" db="EMBL/GenBank/DDBJ databases">
        <title>Deep-cultivation of Planctomycetes and their phenomic and genomic characterization uncovers novel biology.</title>
        <authorList>
            <person name="Wiegand S."/>
            <person name="Jogler M."/>
            <person name="Boedeker C."/>
            <person name="Pinto D."/>
            <person name="Vollmers J."/>
            <person name="Rivas-Marin E."/>
            <person name="Kohn T."/>
            <person name="Peeters S.H."/>
            <person name="Heuer A."/>
            <person name="Rast P."/>
            <person name="Oberbeckmann S."/>
            <person name="Bunk B."/>
            <person name="Jeske O."/>
            <person name="Meyerdierks A."/>
            <person name="Storesund J.E."/>
            <person name="Kallscheuer N."/>
            <person name="Luecker S."/>
            <person name="Lage O.M."/>
            <person name="Pohl T."/>
            <person name="Merkel B.J."/>
            <person name="Hornburger P."/>
            <person name="Mueller R.-W."/>
            <person name="Bruemmer F."/>
            <person name="Labrenz M."/>
            <person name="Spormann A.M."/>
            <person name="Op Den Camp H."/>
            <person name="Overmann J."/>
            <person name="Amann R."/>
            <person name="Jetten M.S.M."/>
            <person name="Mascher T."/>
            <person name="Medema M.H."/>
            <person name="Devos D.P."/>
            <person name="Kaster A.-K."/>
            <person name="Ovreas L."/>
            <person name="Rohde M."/>
            <person name="Galperin M.Y."/>
            <person name="Jogler C."/>
        </authorList>
    </citation>
    <scope>NUCLEOTIDE SEQUENCE [LARGE SCALE GENOMIC DNA]</scope>
    <source>
        <strain evidence="3 4">Pla52n</strain>
    </source>
</reference>
<dbReference type="SUPFAM" id="SSF48695">
    <property type="entry name" value="Multiheme cytochromes"/>
    <property type="match status" value="1"/>
</dbReference>
<keyword evidence="4" id="KW-1185">Reference proteome</keyword>
<dbReference type="Gene3D" id="3.60.21.10">
    <property type="match status" value="1"/>
</dbReference>
<evidence type="ECO:0000259" key="2">
    <source>
        <dbReference type="Pfam" id="PF13435"/>
    </source>
</evidence>
<dbReference type="InterPro" id="IPR023155">
    <property type="entry name" value="Cyt_c-552/4"/>
</dbReference>
<evidence type="ECO:0000313" key="3">
    <source>
        <dbReference type="EMBL" id="TWU02460.1"/>
    </source>
</evidence>
<sequence length="720" mass="77630">MSALQNACVLCGRVVIAWAGLLLTLTGCTSQSDQPSDSDVTAARLLSPHVVARPSLSSPLPDGFVAPSDFGSTHDAAGSFSAKVDPSQITAPTVVKRIGLDNSFDRHRAWSLERLHAEFASDRSDQLVQAIELIQKNGLPPLPEGADEDEAAEDAGVGGPAAAEDAGVGPSSSDLGPVEIIPTPRAQPEVKAEVIPTPLGIPERKMNGPITRIASEPEPAKGAPSQPANTPPNPKMTPGTVPVDDVDNEFGIAGLAGVKKEPDDYQTWEKPDVALFVTGNQHGYIEPCGCTGLDKQKGGVARRHTFMTQLRTKEWDLVPIDAGNQIRRIGQQAAIKFSWSSKALQVMKYEAVGFGPDDMRINPGDLIASALDSPEPIYVAGNLVLLDPSLIPSHKVVEKGKWKIGITTILDADELTAPLSPEVVLNDAEKSAKEVLGKLQSEGANFKVMTFFGSEEKAKKLAQQVPGYDLIIVSGGYGEPTYQPQPIENSTTQIILTGNKGMYVGLVSLRENKPFQYARVALTSEFEDSPEMRGIMKDYQRQLQDVGFADLGLKPIPHPSGEKFVGSEACGKCHTEAMAVWSGSAHFDATAHIVKPPEGRGDVPRHFDPECVSCHVTGWNPENYYPYETGYLSLENSKHLLGNGCENCHGPGGSHSAAEAEGSDVSLERKKELRMAMQLPLDKAKEHCMKCHDLDNSPDFHDEGAFEDEYWPEVEHYGVK</sequence>
<feature type="domain" description="Cytochrome c-552/4" evidence="2">
    <location>
        <begin position="569"/>
        <end position="650"/>
    </location>
</feature>
<evidence type="ECO:0000256" key="1">
    <source>
        <dbReference type="SAM" id="MobiDB-lite"/>
    </source>
</evidence>
<proteinExistence type="predicted"/>
<organism evidence="3 4">
    <name type="scientific">Stieleria varia</name>
    <dbReference type="NCBI Taxonomy" id="2528005"/>
    <lineage>
        <taxon>Bacteria</taxon>
        <taxon>Pseudomonadati</taxon>
        <taxon>Planctomycetota</taxon>
        <taxon>Planctomycetia</taxon>
        <taxon>Pirellulales</taxon>
        <taxon>Pirellulaceae</taxon>
        <taxon>Stieleria</taxon>
    </lineage>
</organism>
<dbReference type="Proteomes" id="UP000320176">
    <property type="component" value="Unassembled WGS sequence"/>
</dbReference>
<dbReference type="AlphaFoldDB" id="A0A5C6ARY4"/>
<protein>
    <submittedName>
        <fullName evidence="3">Perchlorate reductase subunit gamma</fullName>
    </submittedName>
</protein>
<dbReference type="InterPro" id="IPR029052">
    <property type="entry name" value="Metallo-depent_PP-like"/>
</dbReference>
<dbReference type="OrthoDB" id="9814800at2"/>
<dbReference type="InterPro" id="IPR036280">
    <property type="entry name" value="Multihaem_cyt_sf"/>
</dbReference>
<dbReference type="Pfam" id="PF13435">
    <property type="entry name" value="Cytochrome_C554"/>
    <property type="match status" value="1"/>
</dbReference>
<feature type="compositionally biased region" description="Low complexity" evidence="1">
    <location>
        <begin position="160"/>
        <end position="170"/>
    </location>
</feature>
<comment type="caution">
    <text evidence="3">The sequence shown here is derived from an EMBL/GenBank/DDBJ whole genome shotgun (WGS) entry which is preliminary data.</text>
</comment>
<dbReference type="Gene3D" id="1.10.1130.10">
    <property type="entry name" value="Flavocytochrome C3, Chain A"/>
    <property type="match status" value="1"/>
</dbReference>
<evidence type="ECO:0000313" key="4">
    <source>
        <dbReference type="Proteomes" id="UP000320176"/>
    </source>
</evidence>
<dbReference type="EMBL" id="SJPN01000004">
    <property type="protein sequence ID" value="TWU02460.1"/>
    <property type="molecule type" value="Genomic_DNA"/>
</dbReference>
<dbReference type="RefSeq" id="WP_146520786.1">
    <property type="nucleotide sequence ID" value="NZ_CP151726.1"/>
</dbReference>
<accession>A0A5C6ARY4</accession>
<dbReference type="SUPFAM" id="SSF56300">
    <property type="entry name" value="Metallo-dependent phosphatases"/>
    <property type="match status" value="1"/>
</dbReference>
<name>A0A5C6ARY4_9BACT</name>
<gene>
    <name evidence="3" type="primary">pcrC_3</name>
    <name evidence="3" type="ORF">Pla52n_35100</name>
</gene>